<dbReference type="PANTHER" id="PTHR13056">
    <property type="entry name" value="VACUOLAR FUSION PROTEIN CCZ1 HOMOLOG-RELATED"/>
    <property type="match status" value="1"/>
</dbReference>
<sequence length="648" mass="76055">MDKTQVEAFFIYDEDVKKTDKTITDEQLQAEKVIYYYPNETEENIKVSHTSTMEGISTFVNQFSKSYLDHIVTNNNLIVINKWYKHIFVTIIVKNIYKNNKMELLMCRLLHSILNNFISIFTLLHGHIQSKNKKKEALQTLLDDYVFTFINTINNENISIHNELQSFYFFPIEKHTYVSVQNLISSLILEHKHIKHGGIFFEGYLIYSSLPLDDIKIIYNYLVSYNGIVNNLKLNQYPFKKIASSAAINANGGLSSFGRCNSVDEKNSFLLGIKKSSVFMPIITLKGEKKYKLVVFIYKGILLMLLIKGSTIKDEDFDTLIDVQNKCTNESSNNIYNLLKLNDNLSKSFKKHTNEEDTVRFFYYNNSNNSIKYSSNNKKISNEELFIVADFHSLLKDSELKYNNIKFSKSEYIKDNKKSNLSNELFNFEYSIQKTLNNEEKDKENNNKINEKIEIQEQNSKIQSLEKKEYSKLQNEDLVTENQKEKDGNVNTHENEKEEKDEIIKIQKEKKTEINKIMNILIKEKNKKNEDINLKHEEKLDSEYAENTNSKEINKKIELDTEGIKKVEKKKLKLICNQELKKKLFEDISDDVKIEKIFYKEASSSWIYGQKSFERELFIFPDETKTSLSKAQQEINKILHQNFSNIYI</sequence>
<dbReference type="OrthoDB" id="240546at2759"/>
<dbReference type="RefSeq" id="XP_028528935.1">
    <property type="nucleotide sequence ID" value="XM_028672376.1"/>
</dbReference>
<dbReference type="Pfam" id="PF19031">
    <property type="entry name" value="Intu_longin_1"/>
    <property type="match status" value="1"/>
</dbReference>
<comment type="similarity">
    <text evidence="1">Belongs to the CCZ1 family.</text>
</comment>
<evidence type="ECO:0000313" key="5">
    <source>
        <dbReference type="Proteomes" id="UP000220797"/>
    </source>
</evidence>
<accession>A0A1J1GUJ7</accession>
<name>A0A1J1GUJ7_PLAGA</name>
<proteinExistence type="inferred from homology"/>
<dbReference type="InterPro" id="IPR043987">
    <property type="entry name" value="CCZ1/INTU/HSP4_longin_1"/>
</dbReference>
<dbReference type="GO" id="GO:0035658">
    <property type="term" value="C:Mon1-Ccz1 complex"/>
    <property type="evidence" value="ECO:0007669"/>
    <property type="project" value="InterPro"/>
</dbReference>
<dbReference type="GeneID" id="39731875"/>
<comment type="caution">
    <text evidence="4">The sequence shown here is derived from an EMBL/GenBank/DDBJ whole genome shotgun (WGS) entry which is preliminary data.</text>
</comment>
<dbReference type="OMA" id="GPWIFAK"/>
<dbReference type="VEuPathDB" id="PlasmoDB:PGAL8A_00334500"/>
<evidence type="ECO:0000313" key="4">
    <source>
        <dbReference type="EMBL" id="CRG96130.1"/>
    </source>
</evidence>
<dbReference type="GO" id="GO:0016192">
    <property type="term" value="P:vesicle-mediated transport"/>
    <property type="evidence" value="ECO:0007669"/>
    <property type="project" value="InterPro"/>
</dbReference>
<evidence type="ECO:0000259" key="3">
    <source>
        <dbReference type="Pfam" id="PF19031"/>
    </source>
</evidence>
<dbReference type="AlphaFoldDB" id="A0A1J1GUJ7"/>
<keyword evidence="5" id="KW-1185">Reference proteome</keyword>
<evidence type="ECO:0000256" key="1">
    <source>
        <dbReference type="ARBA" id="ARBA00005352"/>
    </source>
</evidence>
<dbReference type="EMBL" id="CVMV01000059">
    <property type="protein sequence ID" value="CRG96130.1"/>
    <property type="molecule type" value="Genomic_DNA"/>
</dbReference>
<feature type="region of interest" description="Disordered" evidence="2">
    <location>
        <begin position="474"/>
        <end position="500"/>
    </location>
</feature>
<protein>
    <recommendedName>
        <fullName evidence="3">CCZ1/INTU/HSP4 first Longin domain-containing protein</fullName>
    </recommendedName>
</protein>
<organism evidence="4 5">
    <name type="scientific">Plasmodium gallinaceum</name>
    <dbReference type="NCBI Taxonomy" id="5849"/>
    <lineage>
        <taxon>Eukaryota</taxon>
        <taxon>Sar</taxon>
        <taxon>Alveolata</taxon>
        <taxon>Apicomplexa</taxon>
        <taxon>Aconoidasida</taxon>
        <taxon>Haemosporida</taxon>
        <taxon>Plasmodiidae</taxon>
        <taxon>Plasmodium</taxon>
        <taxon>Plasmodium (Haemamoeba)</taxon>
    </lineage>
</organism>
<evidence type="ECO:0000256" key="2">
    <source>
        <dbReference type="SAM" id="MobiDB-lite"/>
    </source>
</evidence>
<dbReference type="Proteomes" id="UP000220797">
    <property type="component" value="Unassembled WGS sequence"/>
</dbReference>
<dbReference type="PANTHER" id="PTHR13056:SF0">
    <property type="entry name" value="VACUOLAR FUSION PROTEIN CCZ1 HOMOLOG-RELATED"/>
    <property type="match status" value="1"/>
</dbReference>
<feature type="domain" description="CCZ1/INTU/HSP4 first Longin" evidence="3">
    <location>
        <begin position="9"/>
        <end position="126"/>
    </location>
</feature>
<gene>
    <name evidence="4" type="ORF">PGAL8A_00334500</name>
</gene>
<dbReference type="InterPro" id="IPR013176">
    <property type="entry name" value="Ccz1"/>
</dbReference>
<reference evidence="4" key="1">
    <citation type="submission" date="2015-04" db="EMBL/GenBank/DDBJ databases">
        <authorList>
            <consortium name="Pathogen Informatics"/>
        </authorList>
    </citation>
    <scope>NUCLEOTIDE SEQUENCE [LARGE SCALE GENOMIC DNA]</scope>
    <source>
        <strain evidence="4">8A</strain>
    </source>
</reference>
<feature type="compositionally biased region" description="Basic and acidic residues" evidence="2">
    <location>
        <begin position="482"/>
        <end position="500"/>
    </location>
</feature>